<feature type="region of interest" description="Disordered" evidence="2">
    <location>
        <begin position="1"/>
        <end position="20"/>
    </location>
</feature>
<dbReference type="SMART" id="SM00674">
    <property type="entry name" value="CENPB"/>
    <property type="match status" value="1"/>
</dbReference>
<protein>
    <recommendedName>
        <fullName evidence="3">HTH CENPB-type domain-containing protein</fullName>
    </recommendedName>
</protein>
<sequence>MASSNAALDPPGKLRGRPVSKYGPKAFVPQFKYRTVDYRHRLDVINRVADIGMSAFLDSYCVNYSTTQRETTRKKVYGWIKRKGHIEQHATLARTAHQKCARKRGTGTTLPLDAEEQLARWVLGMRKDGIPVTYAMLRMMALETAIDVGLSEDEFRAGWHWIHGFKKRHVLTFYAKTRIGQDSNEDGAAMLADFSERVLLSAMANDVETIYNADQTAVNDEYLPTKTLNPTKENTVWVKCAGRTKERATAMLLGDTDGNKHPLFLVLKTTKSKKKEVVQENLTMRHGFGRTVWTEVEPLQSDFDIYLTPTAWWNAGILLAFLKYHFGDRPDRETKKIMLLWDDFSAHFTEEVVAYAESINVVLERIPPRFTWVCQPADVAWIRPLKSALRENWLVEIRRQVRNSRFANVNLKLRGPSRSTMVSWITVAWTDLPSTVILNGFRTSRLLPSAVEECVVVDSVVDANVLVDLVANLAIEETIDPASDIDVTDVIDHDEVV</sequence>
<dbReference type="Pfam" id="PF03221">
    <property type="entry name" value="HTH_Tnp_Tc5"/>
    <property type="match status" value="1"/>
</dbReference>
<gene>
    <name evidence="4" type="ORF">DYB38_011722</name>
</gene>
<dbReference type="Proteomes" id="UP000265716">
    <property type="component" value="Unassembled WGS sequence"/>
</dbReference>
<dbReference type="InterPro" id="IPR006600">
    <property type="entry name" value="HTH_CenpB_DNA-bd_dom"/>
</dbReference>
<dbReference type="InterPro" id="IPR009057">
    <property type="entry name" value="Homeodomain-like_sf"/>
</dbReference>
<reference evidence="4 5" key="1">
    <citation type="submission" date="2018-08" db="EMBL/GenBank/DDBJ databases">
        <title>Aphanomyces genome sequencing and annotation.</title>
        <authorList>
            <person name="Minardi D."/>
            <person name="Oidtmann B."/>
            <person name="Van Der Giezen M."/>
            <person name="Studholme D.J."/>
        </authorList>
    </citation>
    <scope>NUCLEOTIDE SEQUENCE [LARGE SCALE GENOMIC DNA]</scope>
    <source>
        <strain evidence="4 5">SA</strain>
    </source>
</reference>
<dbReference type="PANTHER" id="PTHR19303">
    <property type="entry name" value="TRANSPOSON"/>
    <property type="match status" value="1"/>
</dbReference>
<dbReference type="SUPFAM" id="SSF46689">
    <property type="entry name" value="Homeodomain-like"/>
    <property type="match status" value="1"/>
</dbReference>
<evidence type="ECO:0000256" key="1">
    <source>
        <dbReference type="ARBA" id="ARBA00023125"/>
    </source>
</evidence>
<dbReference type="InterPro" id="IPR050863">
    <property type="entry name" value="CenT-Element_Derived"/>
</dbReference>
<organism evidence="4 5">
    <name type="scientific">Aphanomyces astaci</name>
    <name type="common">Crayfish plague agent</name>
    <dbReference type="NCBI Taxonomy" id="112090"/>
    <lineage>
        <taxon>Eukaryota</taxon>
        <taxon>Sar</taxon>
        <taxon>Stramenopiles</taxon>
        <taxon>Oomycota</taxon>
        <taxon>Saprolegniomycetes</taxon>
        <taxon>Saprolegniales</taxon>
        <taxon>Verrucalvaceae</taxon>
        <taxon>Aphanomyces</taxon>
    </lineage>
</organism>
<dbReference type="InterPro" id="IPR004875">
    <property type="entry name" value="DDE_SF_endonuclease_dom"/>
</dbReference>
<dbReference type="PROSITE" id="PS51253">
    <property type="entry name" value="HTH_CENPB"/>
    <property type="match status" value="1"/>
</dbReference>
<accession>A0A397CS16</accession>
<dbReference type="Pfam" id="PF03184">
    <property type="entry name" value="DDE_1"/>
    <property type="match status" value="1"/>
</dbReference>
<evidence type="ECO:0000256" key="2">
    <source>
        <dbReference type="SAM" id="MobiDB-lite"/>
    </source>
</evidence>
<dbReference type="EMBL" id="QUTC01006705">
    <property type="protein sequence ID" value="RHY50830.1"/>
    <property type="molecule type" value="Genomic_DNA"/>
</dbReference>
<evidence type="ECO:0000313" key="4">
    <source>
        <dbReference type="EMBL" id="RHY50830.1"/>
    </source>
</evidence>
<evidence type="ECO:0000313" key="5">
    <source>
        <dbReference type="Proteomes" id="UP000265716"/>
    </source>
</evidence>
<dbReference type="VEuPathDB" id="FungiDB:H257_00917"/>
<name>A0A397CS16_APHAT</name>
<keyword evidence="1" id="KW-0238">DNA-binding</keyword>
<dbReference type="GO" id="GO:0005634">
    <property type="term" value="C:nucleus"/>
    <property type="evidence" value="ECO:0007669"/>
    <property type="project" value="TreeGrafter"/>
</dbReference>
<feature type="domain" description="HTH CENPB-type" evidence="3">
    <location>
        <begin position="102"/>
        <end position="175"/>
    </location>
</feature>
<comment type="caution">
    <text evidence="4">The sequence shown here is derived from an EMBL/GenBank/DDBJ whole genome shotgun (WGS) entry which is preliminary data.</text>
</comment>
<dbReference type="AlphaFoldDB" id="A0A397CS16"/>
<evidence type="ECO:0000259" key="3">
    <source>
        <dbReference type="PROSITE" id="PS51253"/>
    </source>
</evidence>
<dbReference type="Gene3D" id="1.10.10.60">
    <property type="entry name" value="Homeodomain-like"/>
    <property type="match status" value="1"/>
</dbReference>
<dbReference type="PANTHER" id="PTHR19303:SF57">
    <property type="entry name" value="HTH CENPB-TYPE DOMAIN-CONTAINING PROTEIN"/>
    <property type="match status" value="1"/>
</dbReference>
<dbReference type="GO" id="GO:0003677">
    <property type="term" value="F:DNA binding"/>
    <property type="evidence" value="ECO:0007669"/>
    <property type="project" value="UniProtKB-KW"/>
</dbReference>
<proteinExistence type="predicted"/>